<dbReference type="InterPro" id="IPR002938">
    <property type="entry name" value="FAD-bd"/>
</dbReference>
<keyword evidence="1" id="KW-0560">Oxidoreductase</keyword>
<dbReference type="EMBL" id="QXDC01000002">
    <property type="protein sequence ID" value="RIA45799.1"/>
    <property type="molecule type" value="Genomic_DNA"/>
</dbReference>
<protein>
    <submittedName>
        <fullName evidence="3">2-polyprenyl-6-methoxyphenol hydroxylase-like FAD-dependent oxidoreductase</fullName>
    </submittedName>
</protein>
<feature type="domain" description="FAD-binding" evidence="2">
    <location>
        <begin position="6"/>
        <end position="318"/>
    </location>
</feature>
<dbReference type="PANTHER" id="PTHR43476">
    <property type="entry name" value="3-(3-HYDROXY-PHENYL)PROPIONATE/3-HYDROXYCINNAMIC ACID HYDROXYLASE"/>
    <property type="match status" value="1"/>
</dbReference>
<dbReference type="GO" id="GO:0016491">
    <property type="term" value="F:oxidoreductase activity"/>
    <property type="evidence" value="ECO:0007669"/>
    <property type="project" value="UniProtKB-KW"/>
</dbReference>
<keyword evidence="4" id="KW-1185">Reference proteome</keyword>
<reference evidence="3 4" key="1">
    <citation type="submission" date="2018-08" db="EMBL/GenBank/DDBJ databases">
        <title>Genomic Encyclopedia of Type Strains, Phase IV (KMG-IV): sequencing the most valuable type-strain genomes for metagenomic binning, comparative biology and taxonomic classification.</title>
        <authorList>
            <person name="Goeker M."/>
        </authorList>
    </citation>
    <scope>NUCLEOTIDE SEQUENCE [LARGE SCALE GENOMIC DNA]</scope>
    <source>
        <strain evidence="3 4">DSM 25527</strain>
    </source>
</reference>
<dbReference type="OrthoDB" id="9791689at2"/>
<evidence type="ECO:0000259" key="2">
    <source>
        <dbReference type="Pfam" id="PF01494"/>
    </source>
</evidence>
<dbReference type="RefSeq" id="WP_119034294.1">
    <property type="nucleotide sequence ID" value="NZ_QXDC01000002.1"/>
</dbReference>
<proteinExistence type="predicted"/>
<dbReference type="Gene3D" id="3.50.50.60">
    <property type="entry name" value="FAD/NAD(P)-binding domain"/>
    <property type="match status" value="2"/>
</dbReference>
<dbReference type="PRINTS" id="PR00420">
    <property type="entry name" value="RNGMNOXGNASE"/>
</dbReference>
<dbReference type="InterPro" id="IPR036188">
    <property type="entry name" value="FAD/NAD-bd_sf"/>
</dbReference>
<gene>
    <name evidence="3" type="ORF">DFR49_0326</name>
</gene>
<dbReference type="Pfam" id="PF01494">
    <property type="entry name" value="FAD_binding_3"/>
    <property type="match status" value="1"/>
</dbReference>
<dbReference type="GO" id="GO:0071949">
    <property type="term" value="F:FAD binding"/>
    <property type="evidence" value="ECO:0007669"/>
    <property type="project" value="InterPro"/>
</dbReference>
<accession>A0A397PD06</accession>
<evidence type="ECO:0000313" key="4">
    <source>
        <dbReference type="Proteomes" id="UP000266568"/>
    </source>
</evidence>
<dbReference type="AlphaFoldDB" id="A0A397PD06"/>
<evidence type="ECO:0000313" key="3">
    <source>
        <dbReference type="EMBL" id="RIA45799.1"/>
    </source>
</evidence>
<dbReference type="InterPro" id="IPR050631">
    <property type="entry name" value="PheA/TfdB_FAD_monoxygenase"/>
</dbReference>
<dbReference type="SUPFAM" id="SSF51905">
    <property type="entry name" value="FAD/NAD(P)-binding domain"/>
    <property type="match status" value="1"/>
</dbReference>
<dbReference type="PANTHER" id="PTHR43476:SF5">
    <property type="entry name" value="FAD-DEPENDENT MONOOXYGENASE"/>
    <property type="match status" value="1"/>
</dbReference>
<name>A0A397PD06_9SPHN</name>
<comment type="caution">
    <text evidence="3">The sequence shown here is derived from an EMBL/GenBank/DDBJ whole genome shotgun (WGS) entry which is preliminary data.</text>
</comment>
<organism evidence="3 4">
    <name type="scientific">Hephaestia caeni</name>
    <dbReference type="NCBI Taxonomy" id="645617"/>
    <lineage>
        <taxon>Bacteria</taxon>
        <taxon>Pseudomonadati</taxon>
        <taxon>Pseudomonadota</taxon>
        <taxon>Alphaproteobacteria</taxon>
        <taxon>Sphingomonadales</taxon>
        <taxon>Sphingomonadaceae</taxon>
        <taxon>Hephaestia</taxon>
    </lineage>
</organism>
<evidence type="ECO:0000256" key="1">
    <source>
        <dbReference type="ARBA" id="ARBA00023002"/>
    </source>
</evidence>
<dbReference type="NCBIfam" id="NF004834">
    <property type="entry name" value="PRK06185.1-3"/>
    <property type="match status" value="1"/>
</dbReference>
<dbReference type="Proteomes" id="UP000266568">
    <property type="component" value="Unassembled WGS sequence"/>
</dbReference>
<sequence length="402" mass="43999">MNKFSCQVCIVGGGPAGMIAGLLLARAGIETIVLEKHADFLRDFRGDTIHPSTLQLFHELGLLEQLLERDHVKLPVIHARVAGETIPVADFRHLPVAAPYIALMPQWHFLDFVAEAAARYPRFTLRREAEAVATIETAGRTTGVRLASGDEVQARLVIAADGRHSVLRAQSGLPQRTIGAPMDVFWFRLPKTAAPDNETMGVFEAGRLFVLIDRRDYWQCAFVFPKGRAEEIRAEGIHAFRRRVAAVGAETAAGADAIADWDDVKLLTVSVDRLETWHKSGLLFIGDAAHAMSPIGGVGINLAIQDAVAAANILAGPMARGEDIAPLLAGVQARRMLPTRLTQGMQQVIQNRVIAPLLDDDTAFDRPPWFLRLFATLPLLRRLPARAIGLGFRPEHVRSPEA</sequence>